<protein>
    <submittedName>
        <fullName evidence="2">Uncharacterized protein</fullName>
    </submittedName>
</protein>
<feature type="compositionally biased region" description="Polar residues" evidence="1">
    <location>
        <begin position="172"/>
        <end position="187"/>
    </location>
</feature>
<reference evidence="2 3" key="1">
    <citation type="submission" date="2018-05" db="EMBL/GenBank/DDBJ databases">
        <title>Whole genome sequencing for identification of molecular markers to develop diagnostic detection tools for the regulated plant pathogen Lachnellula willkommii.</title>
        <authorList>
            <person name="Giroux E."/>
            <person name="Bilodeau G."/>
        </authorList>
    </citation>
    <scope>NUCLEOTIDE SEQUENCE [LARGE SCALE GENOMIC DNA]</scope>
    <source>
        <strain evidence="2 3">CBS 203.66</strain>
    </source>
</reference>
<evidence type="ECO:0000256" key="1">
    <source>
        <dbReference type="SAM" id="MobiDB-lite"/>
    </source>
</evidence>
<gene>
    <name evidence="2" type="ORF">LARI1_G002765</name>
</gene>
<comment type="caution">
    <text evidence="2">The sequence shown here is derived from an EMBL/GenBank/DDBJ whole genome shotgun (WGS) entry which is preliminary data.</text>
</comment>
<evidence type="ECO:0000313" key="2">
    <source>
        <dbReference type="EMBL" id="TVY19159.1"/>
    </source>
</evidence>
<sequence length="207" mass="22995">MYFSVSPSAPSTSYSTASAIDIPSSGSRTSQASCAFPSWPRRSSLSSNTTADEEYHNHSFIISDEELFPSVFDDQDCTPPTTPSSNTSRSPASPMCEQQIVVDHGSLMRDLIEQEKAKREKRERKRRRSGNSKKSRSSSGSDRHMSPIQEALFSPCNDHCIYKTKERKEAQSDPSSDTGGQNCQNQHWGPGREKEKGRRSGTNVIRA</sequence>
<feature type="compositionally biased region" description="Polar residues" evidence="1">
    <location>
        <begin position="24"/>
        <end position="33"/>
    </location>
</feature>
<dbReference type="AlphaFoldDB" id="A0A8T9BLF1"/>
<keyword evidence="3" id="KW-1185">Reference proteome</keyword>
<dbReference type="EMBL" id="QGMF01000123">
    <property type="protein sequence ID" value="TVY19159.1"/>
    <property type="molecule type" value="Genomic_DNA"/>
</dbReference>
<feature type="compositionally biased region" description="Low complexity" evidence="1">
    <location>
        <begin position="83"/>
        <end position="94"/>
    </location>
</feature>
<feature type="region of interest" description="Disordered" evidence="1">
    <location>
        <begin position="1"/>
        <end position="52"/>
    </location>
</feature>
<feature type="region of interest" description="Disordered" evidence="1">
    <location>
        <begin position="164"/>
        <end position="207"/>
    </location>
</feature>
<proteinExistence type="predicted"/>
<organism evidence="2 3">
    <name type="scientific">Lachnellula arida</name>
    <dbReference type="NCBI Taxonomy" id="1316785"/>
    <lineage>
        <taxon>Eukaryota</taxon>
        <taxon>Fungi</taxon>
        <taxon>Dikarya</taxon>
        <taxon>Ascomycota</taxon>
        <taxon>Pezizomycotina</taxon>
        <taxon>Leotiomycetes</taxon>
        <taxon>Helotiales</taxon>
        <taxon>Lachnaceae</taxon>
        <taxon>Lachnellula</taxon>
    </lineage>
</organism>
<dbReference type="Proteomes" id="UP000469559">
    <property type="component" value="Unassembled WGS sequence"/>
</dbReference>
<name>A0A8T9BLF1_9HELO</name>
<feature type="compositionally biased region" description="Basic residues" evidence="1">
    <location>
        <begin position="121"/>
        <end position="136"/>
    </location>
</feature>
<accession>A0A8T9BLF1</accession>
<feature type="compositionally biased region" description="Low complexity" evidence="1">
    <location>
        <begin position="1"/>
        <end position="19"/>
    </location>
</feature>
<feature type="region of interest" description="Disordered" evidence="1">
    <location>
        <begin position="115"/>
        <end position="151"/>
    </location>
</feature>
<feature type="compositionally biased region" description="Polar residues" evidence="1">
    <location>
        <begin position="41"/>
        <end position="50"/>
    </location>
</feature>
<dbReference type="OrthoDB" id="5294241at2759"/>
<feature type="region of interest" description="Disordered" evidence="1">
    <location>
        <begin position="71"/>
        <end position="100"/>
    </location>
</feature>
<evidence type="ECO:0000313" key="3">
    <source>
        <dbReference type="Proteomes" id="UP000469559"/>
    </source>
</evidence>